<feature type="transmembrane region" description="Helical" evidence="7">
    <location>
        <begin position="479"/>
        <end position="497"/>
    </location>
</feature>
<feature type="transmembrane region" description="Helical" evidence="7">
    <location>
        <begin position="306"/>
        <end position="328"/>
    </location>
</feature>
<dbReference type="PANTHER" id="PTHR45649:SF4">
    <property type="entry name" value="TRANSPORTER, PUTATIVE (EUROFUNG)-RELATED"/>
    <property type="match status" value="1"/>
</dbReference>
<evidence type="ECO:0000313" key="8">
    <source>
        <dbReference type="EMBL" id="PGH10576.1"/>
    </source>
</evidence>
<keyword evidence="9" id="KW-1185">Reference proteome</keyword>
<reference evidence="8 9" key="1">
    <citation type="submission" date="2017-10" db="EMBL/GenBank/DDBJ databases">
        <title>Comparative genomics in systemic dimorphic fungi from Ajellomycetaceae.</title>
        <authorList>
            <person name="Munoz J.F."/>
            <person name="Mcewen J.G."/>
            <person name="Clay O.K."/>
            <person name="Cuomo C.A."/>
        </authorList>
    </citation>
    <scope>NUCLEOTIDE SEQUENCE [LARGE SCALE GENOMIC DNA]</scope>
    <source>
        <strain evidence="8 9">UAMH5409</strain>
    </source>
</reference>
<evidence type="ECO:0000256" key="1">
    <source>
        <dbReference type="ARBA" id="ARBA00004141"/>
    </source>
</evidence>
<feature type="transmembrane region" description="Helical" evidence="7">
    <location>
        <begin position="509"/>
        <end position="529"/>
    </location>
</feature>
<feature type="transmembrane region" description="Helical" evidence="7">
    <location>
        <begin position="196"/>
        <end position="215"/>
    </location>
</feature>
<feature type="region of interest" description="Disordered" evidence="6">
    <location>
        <begin position="1"/>
        <end position="28"/>
    </location>
</feature>
<comment type="subcellular location">
    <subcellularLocation>
        <location evidence="1">Membrane</location>
        <topology evidence="1">Multi-pass membrane protein</topology>
    </subcellularLocation>
</comment>
<dbReference type="AlphaFoldDB" id="A0A2B7XN46"/>
<feature type="transmembrane region" description="Helical" evidence="7">
    <location>
        <begin position="153"/>
        <end position="176"/>
    </location>
</feature>
<feature type="transmembrane region" description="Helical" evidence="7">
    <location>
        <begin position="71"/>
        <end position="88"/>
    </location>
</feature>
<evidence type="ECO:0000256" key="2">
    <source>
        <dbReference type="ARBA" id="ARBA00022448"/>
    </source>
</evidence>
<keyword evidence="5 7" id="KW-0472">Membrane</keyword>
<dbReference type="InterPro" id="IPR002293">
    <property type="entry name" value="AA/rel_permease1"/>
</dbReference>
<keyword evidence="2" id="KW-0813">Transport</keyword>
<gene>
    <name evidence="8" type="ORF">AJ79_05398</name>
</gene>
<dbReference type="STRING" id="1447875.A0A2B7XN46"/>
<keyword evidence="3 7" id="KW-0812">Transmembrane</keyword>
<comment type="caution">
    <text evidence="8">The sequence shown here is derived from an EMBL/GenBank/DDBJ whole genome shotgun (WGS) entry which is preliminary data.</text>
</comment>
<name>A0A2B7XN46_9EURO</name>
<feature type="transmembrane region" description="Helical" evidence="7">
    <location>
        <begin position="431"/>
        <end position="458"/>
    </location>
</feature>
<feature type="transmembrane region" description="Helical" evidence="7">
    <location>
        <begin position="108"/>
        <end position="132"/>
    </location>
</feature>
<dbReference type="OrthoDB" id="3257095at2759"/>
<dbReference type="Pfam" id="PF13520">
    <property type="entry name" value="AA_permease_2"/>
    <property type="match status" value="1"/>
</dbReference>
<feature type="transmembrane region" description="Helical" evidence="7">
    <location>
        <begin position="227"/>
        <end position="247"/>
    </location>
</feature>
<dbReference type="PANTHER" id="PTHR45649">
    <property type="entry name" value="AMINO-ACID PERMEASE BAT1"/>
    <property type="match status" value="1"/>
</dbReference>
<sequence length="549" mass="60080">MAATPDNVADQASVKRSSPPSLREVAGQYSMDATEEGLDYGDEVEVIRKGHTKNDRRDMTRMGKRQELIRNYRPLSALSFALILQATWEFMLISNTEGLNNGGLAGLFWSYMWTFIGFGFVIFSLAEMASMAPISGGQYHWVSEFASEKHQKFFSYITGWLSVLAWQAGAASGSFLTGTIIQGLITVNKPDYVPTAWQGTLLVFAMVVLIYIFNIWVAQGLPMIQNLLLVVHIFGFLAVVVVLWVMAPHQTAKTVFTEFRNGGGWPSVGVSVMVGQISAIYGGLSVDATAHMAEEVRDAGRNVPNAITWGYITNGILAIVFIVSYVFAIPSVDDALNDPSTFPFIYVFRNAVSTRGVNALTIIVLVLVIASNISFNASAARQTFSFARDKGLPFAGWISAVHPTKHIPANAILLSCLISALLSLINLGSSAAFHAIISLNVAALMSTYVVSITSVLYLRLTRPQLLPHARWSLGPVGGPFVNGIGLVYVIFALFWSFWPGDRHVTVTNFNWSVVIFSGVVIISLIMYYVQGRKTYTGPVTSVKGRFQSH</sequence>
<evidence type="ECO:0000256" key="3">
    <source>
        <dbReference type="ARBA" id="ARBA00022692"/>
    </source>
</evidence>
<dbReference type="GO" id="GO:0016020">
    <property type="term" value="C:membrane"/>
    <property type="evidence" value="ECO:0007669"/>
    <property type="project" value="UniProtKB-SubCell"/>
</dbReference>
<accession>A0A2B7XN46</accession>
<evidence type="ECO:0000256" key="4">
    <source>
        <dbReference type="ARBA" id="ARBA00022989"/>
    </source>
</evidence>
<evidence type="ECO:0000256" key="7">
    <source>
        <dbReference type="SAM" id="Phobius"/>
    </source>
</evidence>
<dbReference type="Gene3D" id="1.20.1740.10">
    <property type="entry name" value="Amino acid/polyamine transporter I"/>
    <property type="match status" value="1"/>
</dbReference>
<dbReference type="EMBL" id="PDNB01000085">
    <property type="protein sequence ID" value="PGH10576.1"/>
    <property type="molecule type" value="Genomic_DNA"/>
</dbReference>
<dbReference type="PIRSF" id="PIRSF006060">
    <property type="entry name" value="AA_transporter"/>
    <property type="match status" value="1"/>
</dbReference>
<evidence type="ECO:0008006" key="10">
    <source>
        <dbReference type="Google" id="ProtNLM"/>
    </source>
</evidence>
<proteinExistence type="predicted"/>
<dbReference type="GO" id="GO:0022857">
    <property type="term" value="F:transmembrane transporter activity"/>
    <property type="evidence" value="ECO:0007669"/>
    <property type="project" value="InterPro"/>
</dbReference>
<keyword evidence="4 7" id="KW-1133">Transmembrane helix</keyword>
<organism evidence="8 9">
    <name type="scientific">Helicocarpus griseus UAMH5409</name>
    <dbReference type="NCBI Taxonomy" id="1447875"/>
    <lineage>
        <taxon>Eukaryota</taxon>
        <taxon>Fungi</taxon>
        <taxon>Dikarya</taxon>
        <taxon>Ascomycota</taxon>
        <taxon>Pezizomycotina</taxon>
        <taxon>Eurotiomycetes</taxon>
        <taxon>Eurotiomycetidae</taxon>
        <taxon>Onygenales</taxon>
        <taxon>Ajellomycetaceae</taxon>
        <taxon>Helicocarpus</taxon>
    </lineage>
</organism>
<feature type="transmembrane region" description="Helical" evidence="7">
    <location>
        <begin position="356"/>
        <end position="375"/>
    </location>
</feature>
<evidence type="ECO:0000256" key="5">
    <source>
        <dbReference type="ARBA" id="ARBA00023136"/>
    </source>
</evidence>
<dbReference type="Proteomes" id="UP000223968">
    <property type="component" value="Unassembled WGS sequence"/>
</dbReference>
<evidence type="ECO:0000256" key="6">
    <source>
        <dbReference type="SAM" id="MobiDB-lite"/>
    </source>
</evidence>
<feature type="transmembrane region" description="Helical" evidence="7">
    <location>
        <begin position="407"/>
        <end position="425"/>
    </location>
</feature>
<feature type="transmembrane region" description="Helical" evidence="7">
    <location>
        <begin position="267"/>
        <end position="286"/>
    </location>
</feature>
<protein>
    <recommendedName>
        <fullName evidence="10">Amino acid permease/ SLC12A domain-containing protein</fullName>
    </recommendedName>
</protein>
<evidence type="ECO:0000313" key="9">
    <source>
        <dbReference type="Proteomes" id="UP000223968"/>
    </source>
</evidence>